<keyword evidence="3" id="KW-1185">Reference proteome</keyword>
<protein>
    <submittedName>
        <fullName evidence="2">Uncharacterized protein</fullName>
    </submittedName>
</protein>
<proteinExistence type="predicted"/>
<gene>
    <name evidence="2" type="ORF">CEXT_755401</name>
</gene>
<keyword evidence="1" id="KW-1133">Transmembrane helix</keyword>
<dbReference type="Proteomes" id="UP001054945">
    <property type="component" value="Unassembled WGS sequence"/>
</dbReference>
<feature type="transmembrane region" description="Helical" evidence="1">
    <location>
        <begin position="59"/>
        <end position="79"/>
    </location>
</feature>
<keyword evidence="1" id="KW-0472">Membrane</keyword>
<comment type="caution">
    <text evidence="2">The sequence shown here is derived from an EMBL/GenBank/DDBJ whole genome shotgun (WGS) entry which is preliminary data.</text>
</comment>
<accession>A0AAV4PYI0</accession>
<dbReference type="EMBL" id="BPLR01005240">
    <property type="protein sequence ID" value="GIY00941.1"/>
    <property type="molecule type" value="Genomic_DNA"/>
</dbReference>
<dbReference type="AlphaFoldDB" id="A0AAV4PYI0"/>
<evidence type="ECO:0000313" key="2">
    <source>
        <dbReference type="EMBL" id="GIY00941.1"/>
    </source>
</evidence>
<name>A0AAV4PYI0_CAEEX</name>
<keyword evidence="1" id="KW-0812">Transmembrane</keyword>
<evidence type="ECO:0000256" key="1">
    <source>
        <dbReference type="SAM" id="Phobius"/>
    </source>
</evidence>
<evidence type="ECO:0000313" key="3">
    <source>
        <dbReference type="Proteomes" id="UP001054945"/>
    </source>
</evidence>
<sequence>MKHSLDGEWAKLRKNIAFIPFLSSSKDRFGVYFPPRTIFLRVDYRLQEDWNKSRKKATIFGFVLGFRGYVLLGLVGVCWKWY</sequence>
<organism evidence="2 3">
    <name type="scientific">Caerostris extrusa</name>
    <name type="common">Bark spider</name>
    <name type="synonym">Caerostris bankana</name>
    <dbReference type="NCBI Taxonomy" id="172846"/>
    <lineage>
        <taxon>Eukaryota</taxon>
        <taxon>Metazoa</taxon>
        <taxon>Ecdysozoa</taxon>
        <taxon>Arthropoda</taxon>
        <taxon>Chelicerata</taxon>
        <taxon>Arachnida</taxon>
        <taxon>Araneae</taxon>
        <taxon>Araneomorphae</taxon>
        <taxon>Entelegynae</taxon>
        <taxon>Araneoidea</taxon>
        <taxon>Araneidae</taxon>
        <taxon>Caerostris</taxon>
    </lineage>
</organism>
<reference evidence="2 3" key="1">
    <citation type="submission" date="2021-06" db="EMBL/GenBank/DDBJ databases">
        <title>Caerostris extrusa draft genome.</title>
        <authorList>
            <person name="Kono N."/>
            <person name="Arakawa K."/>
        </authorList>
    </citation>
    <scope>NUCLEOTIDE SEQUENCE [LARGE SCALE GENOMIC DNA]</scope>
</reference>